<protein>
    <submittedName>
        <fullName evidence="2">Recombinase</fullName>
    </submittedName>
</protein>
<dbReference type="InterPro" id="IPR010998">
    <property type="entry name" value="Integrase_recombinase_N"/>
</dbReference>
<keyword evidence="1" id="KW-0238">DNA-binding</keyword>
<dbReference type="SUPFAM" id="SSF47823">
    <property type="entry name" value="lambda integrase-like, N-terminal domain"/>
    <property type="match status" value="1"/>
</dbReference>
<dbReference type="GO" id="GO:0003677">
    <property type="term" value="F:DNA binding"/>
    <property type="evidence" value="ECO:0007669"/>
    <property type="project" value="UniProtKB-KW"/>
</dbReference>
<comment type="caution">
    <text evidence="2">The sequence shown here is derived from an EMBL/GenBank/DDBJ whole genome shotgun (WGS) entry which is preliminary data.</text>
</comment>
<sequence>MFQVPNLSTLSAEYRPLWRDFELWCDGAEVCELPAAAAIVALYLAEQHGAAPGSQRARVTAINAVHRMAGQPEPGKAERIRRAVNPRRGPRLSRAQQRVHGLSPGLPTTGWPHGLFGRRGAVLLILAAAGLPFATIAQLCQRDVHIDDDAVTITSGRQPLLELPASGDEHRCPVIVLRRWVAVLAFAPHSGATLLLEQHLTRDEATHSARLPPENQHFPVLTGFDWRGTPLALPGRLGGLTAAAHHAGHAPTRDPPHYPRPW</sequence>
<reference evidence="2 3" key="1">
    <citation type="submission" date="2020-04" db="EMBL/GenBank/DDBJ databases">
        <title>MicrobeNet Type strains.</title>
        <authorList>
            <person name="Nicholson A.C."/>
        </authorList>
    </citation>
    <scope>NUCLEOTIDE SEQUENCE [LARGE SCALE GENOMIC DNA]</scope>
    <source>
        <strain evidence="2 3">DSM 44956</strain>
    </source>
</reference>
<evidence type="ECO:0000313" key="3">
    <source>
        <dbReference type="Proteomes" id="UP000540698"/>
    </source>
</evidence>
<dbReference type="AlphaFoldDB" id="A0A7X6L197"/>
<proteinExistence type="predicted"/>
<keyword evidence="3" id="KW-1185">Reference proteome</keyword>
<gene>
    <name evidence="2" type="ORF">HGB38_06420</name>
</gene>
<dbReference type="Proteomes" id="UP000540698">
    <property type="component" value="Unassembled WGS sequence"/>
</dbReference>
<name>A0A7X6L197_9NOCA</name>
<dbReference type="RefSeq" id="WP_062970026.1">
    <property type="nucleotide sequence ID" value="NZ_JAAXOS010000003.1"/>
</dbReference>
<accession>A0A7X6L197</accession>
<dbReference type="EMBL" id="JAAXOS010000003">
    <property type="protein sequence ID" value="NKY25863.1"/>
    <property type="molecule type" value="Genomic_DNA"/>
</dbReference>
<dbReference type="Gene3D" id="1.10.150.130">
    <property type="match status" value="1"/>
</dbReference>
<evidence type="ECO:0000256" key="1">
    <source>
        <dbReference type="ARBA" id="ARBA00023125"/>
    </source>
</evidence>
<evidence type="ECO:0000313" key="2">
    <source>
        <dbReference type="EMBL" id="NKY25863.1"/>
    </source>
</evidence>
<organism evidence="2 3">
    <name type="scientific">Nocardia gamkensis</name>
    <dbReference type="NCBI Taxonomy" id="352869"/>
    <lineage>
        <taxon>Bacteria</taxon>
        <taxon>Bacillati</taxon>
        <taxon>Actinomycetota</taxon>
        <taxon>Actinomycetes</taxon>
        <taxon>Mycobacteriales</taxon>
        <taxon>Nocardiaceae</taxon>
        <taxon>Nocardia</taxon>
    </lineage>
</organism>